<keyword evidence="6" id="KW-0808">Transferase</keyword>
<evidence type="ECO:0000256" key="3">
    <source>
        <dbReference type="ARBA" id="ARBA00022989"/>
    </source>
</evidence>
<comment type="caution">
    <text evidence="6">The sequence shown here is derived from an EMBL/GenBank/DDBJ whole genome shotgun (WGS) entry which is preliminary data.</text>
</comment>
<keyword evidence="6" id="KW-0489">Methyltransferase</keyword>
<evidence type="ECO:0000313" key="7">
    <source>
        <dbReference type="Proteomes" id="UP000271783"/>
    </source>
</evidence>
<accession>A0A3N5BBD5</accession>
<keyword evidence="2 5" id="KW-0812">Transmembrane</keyword>
<keyword evidence="3 5" id="KW-1133">Transmembrane helix</keyword>
<dbReference type="Proteomes" id="UP000271783">
    <property type="component" value="Unassembled WGS sequence"/>
</dbReference>
<dbReference type="InterPro" id="IPR007318">
    <property type="entry name" value="Phopholipid_MeTrfase"/>
</dbReference>
<dbReference type="PANTHER" id="PTHR12714">
    <property type="entry name" value="PROTEIN-S ISOPRENYLCYSTEINE O-METHYLTRANSFERASE"/>
    <property type="match status" value="1"/>
</dbReference>
<keyword evidence="4 5" id="KW-0472">Membrane</keyword>
<dbReference type="AlphaFoldDB" id="A0A3N5BBD5"/>
<organism evidence="6 7">
    <name type="scientific">Methanobrevibacter gottschalkii DSM 11977</name>
    <dbReference type="NCBI Taxonomy" id="1122229"/>
    <lineage>
        <taxon>Archaea</taxon>
        <taxon>Methanobacteriati</taxon>
        <taxon>Methanobacteriota</taxon>
        <taxon>Methanomada group</taxon>
        <taxon>Methanobacteria</taxon>
        <taxon>Methanobacteriales</taxon>
        <taxon>Methanobacteriaceae</taxon>
        <taxon>Methanobrevibacter</taxon>
    </lineage>
</organism>
<evidence type="ECO:0000256" key="5">
    <source>
        <dbReference type="SAM" id="Phobius"/>
    </source>
</evidence>
<evidence type="ECO:0000256" key="4">
    <source>
        <dbReference type="ARBA" id="ARBA00023136"/>
    </source>
</evidence>
<name>A0A3N5BBD5_9EURY</name>
<dbReference type="Gene3D" id="1.20.120.1630">
    <property type="match status" value="1"/>
</dbReference>
<dbReference type="EMBL" id="RKRG01000001">
    <property type="protein sequence ID" value="RPF52750.1"/>
    <property type="molecule type" value="Genomic_DNA"/>
</dbReference>
<reference evidence="6 7" key="1">
    <citation type="submission" date="2018-11" db="EMBL/GenBank/DDBJ databases">
        <title>Genomic Encyclopedia of Type Strains, Phase IV (KMG-IV): sequencing the most valuable type-strain genomes for metagenomic binning, comparative biology and taxonomic classification.</title>
        <authorList>
            <person name="Goeker M."/>
        </authorList>
    </citation>
    <scope>NUCLEOTIDE SEQUENCE [LARGE SCALE GENOMIC DNA]</scope>
    <source>
        <strain evidence="6 7">DSM 11977</strain>
    </source>
</reference>
<gene>
    <name evidence="6" type="ORF">EDC42_0306</name>
</gene>
<proteinExistence type="predicted"/>
<feature type="transmembrane region" description="Helical" evidence="5">
    <location>
        <begin position="44"/>
        <end position="67"/>
    </location>
</feature>
<sequence length="161" mass="18709">MDEKHLPLFGVGPYLMGLIIIITFLSIAASIYKIIPVYNINKLNIFLITLGIISIIFAIVLWLLAILNSKLMKNIKNNNLVTTGVYSFVSHPIYACFLFISIGLILISQNILLFFLPFLFWAFLTISLIKTEEKWLFERYGDEYIKYSKKVNRFIPFKKIF</sequence>
<protein>
    <submittedName>
        <fullName evidence="6">Protein-S-isoprenylcysteine O-methyltransferase Ste14</fullName>
    </submittedName>
</protein>
<evidence type="ECO:0000256" key="2">
    <source>
        <dbReference type="ARBA" id="ARBA00022692"/>
    </source>
</evidence>
<dbReference type="PANTHER" id="PTHR12714:SF9">
    <property type="entry name" value="PROTEIN-S-ISOPRENYLCYSTEINE O-METHYLTRANSFERASE"/>
    <property type="match status" value="1"/>
</dbReference>
<dbReference type="GO" id="GO:0008168">
    <property type="term" value="F:methyltransferase activity"/>
    <property type="evidence" value="ECO:0007669"/>
    <property type="project" value="UniProtKB-KW"/>
</dbReference>
<feature type="transmembrane region" description="Helical" evidence="5">
    <location>
        <begin position="111"/>
        <end position="129"/>
    </location>
</feature>
<keyword evidence="7" id="KW-1185">Reference proteome</keyword>
<dbReference type="GO" id="GO:0032259">
    <property type="term" value="P:methylation"/>
    <property type="evidence" value="ECO:0007669"/>
    <property type="project" value="UniProtKB-KW"/>
</dbReference>
<dbReference type="RefSeq" id="WP_069575574.1">
    <property type="nucleotide sequence ID" value="NZ_RKRG01000001.1"/>
</dbReference>
<evidence type="ECO:0000313" key="6">
    <source>
        <dbReference type="EMBL" id="RPF52750.1"/>
    </source>
</evidence>
<dbReference type="GO" id="GO:0012505">
    <property type="term" value="C:endomembrane system"/>
    <property type="evidence" value="ECO:0007669"/>
    <property type="project" value="UniProtKB-SubCell"/>
</dbReference>
<comment type="subcellular location">
    <subcellularLocation>
        <location evidence="1">Endomembrane system</location>
        <topology evidence="1">Multi-pass membrane protein</topology>
    </subcellularLocation>
</comment>
<feature type="transmembrane region" description="Helical" evidence="5">
    <location>
        <begin position="12"/>
        <end position="32"/>
    </location>
</feature>
<evidence type="ECO:0000256" key="1">
    <source>
        <dbReference type="ARBA" id="ARBA00004127"/>
    </source>
</evidence>
<dbReference type="Pfam" id="PF04191">
    <property type="entry name" value="PEMT"/>
    <property type="match status" value="1"/>
</dbReference>
<feature type="transmembrane region" description="Helical" evidence="5">
    <location>
        <begin position="79"/>
        <end position="105"/>
    </location>
</feature>